<dbReference type="SUPFAM" id="SSF56712">
    <property type="entry name" value="Prokaryotic type I DNA topoisomerase"/>
    <property type="match status" value="1"/>
</dbReference>
<accession>A0A1E4R7I7</accession>
<organism evidence="7 8">
    <name type="scientific">Lysinibacillus fusiformis</name>
    <dbReference type="NCBI Taxonomy" id="28031"/>
    <lineage>
        <taxon>Bacteria</taxon>
        <taxon>Bacillati</taxon>
        <taxon>Bacillota</taxon>
        <taxon>Bacilli</taxon>
        <taxon>Bacillales</taxon>
        <taxon>Bacillaceae</taxon>
        <taxon>Lysinibacillus</taxon>
    </lineage>
</organism>
<dbReference type="GO" id="GO:0043597">
    <property type="term" value="C:cytoplasmic replication fork"/>
    <property type="evidence" value="ECO:0007669"/>
    <property type="project" value="TreeGrafter"/>
</dbReference>
<dbReference type="InterPro" id="IPR013824">
    <property type="entry name" value="Topo_IA_cen_sub1"/>
</dbReference>
<feature type="domain" description="Topo IA-type catalytic" evidence="6">
    <location>
        <begin position="160"/>
        <end position="233"/>
    </location>
</feature>
<dbReference type="InterPro" id="IPR000380">
    <property type="entry name" value="Topo_IA"/>
</dbReference>
<comment type="caution">
    <text evidence="7">The sequence shown here is derived from an EMBL/GenBank/DDBJ whole genome shotgun (WGS) entry which is preliminary data.</text>
</comment>
<dbReference type="InterPro" id="IPR003601">
    <property type="entry name" value="Topo_IA_2"/>
</dbReference>
<dbReference type="OrthoDB" id="9803554at2"/>
<dbReference type="GO" id="GO:0006265">
    <property type="term" value="P:DNA topological change"/>
    <property type="evidence" value="ECO:0007669"/>
    <property type="project" value="InterPro"/>
</dbReference>
<evidence type="ECO:0000256" key="2">
    <source>
        <dbReference type="ARBA" id="ARBA00030003"/>
    </source>
</evidence>
<dbReference type="GO" id="GO:0003917">
    <property type="term" value="F:DNA topoisomerase type I (single strand cut, ATP-independent) activity"/>
    <property type="evidence" value="ECO:0007669"/>
    <property type="project" value="InterPro"/>
</dbReference>
<dbReference type="Pfam" id="PF01751">
    <property type="entry name" value="Toprim"/>
    <property type="match status" value="1"/>
</dbReference>
<evidence type="ECO:0000259" key="6">
    <source>
        <dbReference type="PROSITE" id="PS52039"/>
    </source>
</evidence>
<dbReference type="AlphaFoldDB" id="A0A1E4R7I7"/>
<evidence type="ECO:0000256" key="3">
    <source>
        <dbReference type="ARBA" id="ARBA00031985"/>
    </source>
</evidence>
<evidence type="ECO:0000313" key="8">
    <source>
        <dbReference type="Proteomes" id="UP000094784"/>
    </source>
</evidence>
<reference evidence="7 8" key="1">
    <citation type="submission" date="2016-09" db="EMBL/GenBank/DDBJ databases">
        <title>Draft genome sequence of the soil isolate, Lysinibacillus fusiformis M5, a potential hypoxanthine producer.</title>
        <authorList>
            <person name="Gallegos-Monterrosa R."/>
            <person name="Maroti G."/>
            <person name="Balint B."/>
            <person name="Kovacs A.T."/>
        </authorList>
    </citation>
    <scope>NUCLEOTIDE SEQUENCE [LARGE SCALE GENOMIC DNA]</scope>
    <source>
        <strain evidence="7 8">M5</strain>
    </source>
</reference>
<sequence>MSVVILCEKPSQARNIGGTLGIECKHDHYFEIKKSGLLPNGATLVWSVGHSVSLKEPHEYDDKYETWRLEDLPNKPERYEYKVDESKRDLFNTMQKHLAEAKIIINATDVGIEGTHIFFSILETAKIDTTNKTLKRLWISSEEKSEVLHGFRNLEPIEKDLLRFERGKARAISDWYLGMNTSRFAKLKAKEKNPNIPKIAIGRNMQVVLSMVYQRQKEIESFVSKPFYERARC</sequence>
<dbReference type="Proteomes" id="UP000094784">
    <property type="component" value="Unassembled WGS sequence"/>
</dbReference>
<evidence type="ECO:0000313" key="7">
    <source>
        <dbReference type="EMBL" id="ODV56328.1"/>
    </source>
</evidence>
<dbReference type="GO" id="GO:0006281">
    <property type="term" value="P:DNA repair"/>
    <property type="evidence" value="ECO:0007669"/>
    <property type="project" value="TreeGrafter"/>
</dbReference>
<dbReference type="GO" id="GO:0006310">
    <property type="term" value="P:DNA recombination"/>
    <property type="evidence" value="ECO:0007669"/>
    <property type="project" value="TreeGrafter"/>
</dbReference>
<name>A0A1E4R7I7_9BACI</name>
<evidence type="ECO:0000256" key="5">
    <source>
        <dbReference type="ARBA" id="ARBA00032877"/>
    </source>
</evidence>
<keyword evidence="1" id="KW-0413">Isomerase</keyword>
<dbReference type="SMART" id="SM00493">
    <property type="entry name" value="TOPRIM"/>
    <property type="match status" value="1"/>
</dbReference>
<gene>
    <name evidence="7" type="ORF">BG258_10655</name>
</gene>
<dbReference type="InterPro" id="IPR023405">
    <property type="entry name" value="Topo_IA_core_domain"/>
</dbReference>
<dbReference type="InterPro" id="IPR013497">
    <property type="entry name" value="Topo_IA_cen"/>
</dbReference>
<dbReference type="PANTHER" id="PTHR11390">
    <property type="entry name" value="PROKARYOTIC DNA TOPOISOMERASE"/>
    <property type="match status" value="1"/>
</dbReference>
<dbReference type="RefSeq" id="WP_069481324.1">
    <property type="nucleotide sequence ID" value="NZ_KV766182.1"/>
</dbReference>
<dbReference type="SMART" id="SM00436">
    <property type="entry name" value="TOP1Bc"/>
    <property type="match status" value="1"/>
</dbReference>
<evidence type="ECO:0000256" key="1">
    <source>
        <dbReference type="ARBA" id="ARBA00023235"/>
    </source>
</evidence>
<dbReference type="PANTHER" id="PTHR11390:SF21">
    <property type="entry name" value="DNA TOPOISOMERASE 3-ALPHA"/>
    <property type="match status" value="1"/>
</dbReference>
<proteinExistence type="predicted"/>
<dbReference type="PROSITE" id="PS52039">
    <property type="entry name" value="TOPO_IA_2"/>
    <property type="match status" value="1"/>
</dbReference>
<dbReference type="Gene3D" id="3.40.50.140">
    <property type="match status" value="1"/>
</dbReference>
<dbReference type="Gene3D" id="1.10.460.10">
    <property type="entry name" value="Topoisomerase I, domain 2"/>
    <property type="match status" value="1"/>
</dbReference>
<dbReference type="InterPro" id="IPR006171">
    <property type="entry name" value="TOPRIM_dom"/>
</dbReference>
<protein>
    <recommendedName>
        <fullName evidence="5">Omega-protein</fullName>
    </recommendedName>
    <alternativeName>
        <fullName evidence="4">Relaxing enzyme</fullName>
    </alternativeName>
    <alternativeName>
        <fullName evidence="2">Swivelase</fullName>
    </alternativeName>
    <alternativeName>
        <fullName evidence="3">Untwisting enzyme</fullName>
    </alternativeName>
</protein>
<dbReference type="GO" id="GO:0003677">
    <property type="term" value="F:DNA binding"/>
    <property type="evidence" value="ECO:0007669"/>
    <property type="project" value="InterPro"/>
</dbReference>
<dbReference type="Pfam" id="PF01131">
    <property type="entry name" value="Topoisom_bac"/>
    <property type="match status" value="1"/>
</dbReference>
<dbReference type="EMBL" id="MECQ01000001">
    <property type="protein sequence ID" value="ODV56328.1"/>
    <property type="molecule type" value="Genomic_DNA"/>
</dbReference>
<evidence type="ECO:0000256" key="4">
    <source>
        <dbReference type="ARBA" id="ARBA00032235"/>
    </source>
</evidence>